<organism evidence="1 2">
    <name type="scientific">Diphasiastrum complanatum</name>
    <name type="common">Issler's clubmoss</name>
    <name type="synonym">Lycopodium complanatum</name>
    <dbReference type="NCBI Taxonomy" id="34168"/>
    <lineage>
        <taxon>Eukaryota</taxon>
        <taxon>Viridiplantae</taxon>
        <taxon>Streptophyta</taxon>
        <taxon>Embryophyta</taxon>
        <taxon>Tracheophyta</taxon>
        <taxon>Lycopodiopsida</taxon>
        <taxon>Lycopodiales</taxon>
        <taxon>Lycopodiaceae</taxon>
        <taxon>Lycopodioideae</taxon>
        <taxon>Diphasiastrum</taxon>
    </lineage>
</organism>
<gene>
    <name evidence="1" type="ORF">O6H91_03G134600</name>
</gene>
<evidence type="ECO:0000313" key="2">
    <source>
        <dbReference type="Proteomes" id="UP001162992"/>
    </source>
</evidence>
<proteinExistence type="predicted"/>
<dbReference type="EMBL" id="CM055094">
    <property type="protein sequence ID" value="KAJ7564044.1"/>
    <property type="molecule type" value="Genomic_DNA"/>
</dbReference>
<dbReference type="Proteomes" id="UP001162992">
    <property type="component" value="Chromosome 3"/>
</dbReference>
<accession>A0ACC2EBP4</accession>
<evidence type="ECO:0000313" key="1">
    <source>
        <dbReference type="EMBL" id="KAJ7564044.1"/>
    </source>
</evidence>
<keyword evidence="2" id="KW-1185">Reference proteome</keyword>
<sequence>MREIAIGTTKWFLVNLVIMCVYIGTGKLSDTLSVVRSQASPIWAPSGLMLAFVLIMGYNIWVGIFLGTIGVNVWYFYKEKPGAYLPTSFSCAIFSSMEAVVGGWLLNNRPQLKYEPLSFSVQNLQKGALTLDTLHDAMWLFVVAPLVSFVFGSSNALSLAVFGVTKWNKFLEVWSTWVLGDISAILCYTPCVLHLWNMFSRTNFSPLCWGGEKMGKMCNMSPRMGCKNCCKSSESDIEESIPIKVQLKGCLFVAETTVEEMIDEAASPSYNRGSCGENVEHKNRYGCEPFSIGDVGDDVDNGLGVLRTTSQKPLSSSGGSGCRLVNILKNRWKNYLKYRTERRDVFCCGRCSGRQDVEVPQGQLHDVESINRFVNHEGCETFRANMPQQMLADTPLLAKSDARCIKHCLIRVIECLALFVLLIVLSLVIFFNVGVYDTTFVLRLSYLVFPVVIWASFRFNRIGLPLAVLVVAVIASAGTAQHKGPLYRHNNNHALLQVQMFVCVLAIVAITLAAIVHDRKEMEGELNEMNCTLESQVRARTNELESANKELQASQAAAEEASRAKSEFLANMSHEIRTPIHGIVGMVSLALDTDLSDEQREHLETVSQSADCLLHIVNAILDLAKIEAGRLELEHVPFTLSNTIGSTMKMLQVRALQKELDLSWEVAPDVPEHLVGDAGRLQQCILNLVGNAIKFTQEGSVFLSAKLYKEVEILQNESSANFQILERDLHMGPVEKRTGRKPRSSPTLSVCKEPGKSILQVGVLRGFSADSQFNNFCKKGNADDFKGSKSPLAEIPRSSIYTTGSSSKIKCTMETGYHEGIRVEEEEKVSLLFSVSDTGIGISREKQKEVFKAFSQADSSTTRIYGGTGLGLSIVERLVGMMGGRIWLESEIGKGSTFFFVARFDKARPPHNVETLSISSPDTNQHVETPEKIIYLQNVEISATRHVMDMKCCKGEYDIADNYIEPKVATKTGLDQVRTFTLKERNFVASHANKHAAGVVDHGDMPISEVTENSNNQSPMLHVNGFAGFLKGMKVLLAEDNVVNQKVACQQLKKFGSVVDVVSDGQQCLNALQTKRDDYDLVLMDVQMPILDGLQATKLIRAYEEEFGFPRKPIIGLTAHAIQGYQDKCLAAGMDAYACKPFQAKQLVEVIQSVFAQ</sequence>
<comment type="caution">
    <text evidence="1">The sequence shown here is derived from an EMBL/GenBank/DDBJ whole genome shotgun (WGS) entry which is preliminary data.</text>
</comment>
<name>A0ACC2EBP4_DIPCM</name>
<protein>
    <submittedName>
        <fullName evidence="1">Uncharacterized protein</fullName>
    </submittedName>
</protein>
<reference evidence="2" key="1">
    <citation type="journal article" date="2024" name="Proc. Natl. Acad. Sci. U.S.A.">
        <title>Extraordinary preservation of gene collinearity over three hundred million years revealed in homosporous lycophytes.</title>
        <authorList>
            <person name="Li C."/>
            <person name="Wickell D."/>
            <person name="Kuo L.Y."/>
            <person name="Chen X."/>
            <person name="Nie B."/>
            <person name="Liao X."/>
            <person name="Peng D."/>
            <person name="Ji J."/>
            <person name="Jenkins J."/>
            <person name="Williams M."/>
            <person name="Shu S."/>
            <person name="Plott C."/>
            <person name="Barry K."/>
            <person name="Rajasekar S."/>
            <person name="Grimwood J."/>
            <person name="Han X."/>
            <person name="Sun S."/>
            <person name="Hou Z."/>
            <person name="He W."/>
            <person name="Dai G."/>
            <person name="Sun C."/>
            <person name="Schmutz J."/>
            <person name="Leebens-Mack J.H."/>
            <person name="Li F.W."/>
            <person name="Wang L."/>
        </authorList>
    </citation>
    <scope>NUCLEOTIDE SEQUENCE [LARGE SCALE GENOMIC DNA]</scope>
    <source>
        <strain evidence="2">cv. PW_Plant_1</strain>
    </source>
</reference>